<proteinExistence type="predicted"/>
<organism evidence="2">
    <name type="scientific">uncultured Caudovirales phage</name>
    <dbReference type="NCBI Taxonomy" id="2100421"/>
    <lineage>
        <taxon>Viruses</taxon>
        <taxon>Duplodnaviria</taxon>
        <taxon>Heunggongvirae</taxon>
        <taxon>Uroviricota</taxon>
        <taxon>Caudoviricetes</taxon>
        <taxon>Peduoviridae</taxon>
        <taxon>Maltschvirus</taxon>
        <taxon>Maltschvirus maltsch</taxon>
    </lineage>
</organism>
<dbReference type="EMBL" id="LR798261">
    <property type="protein sequence ID" value="CAB5218728.1"/>
    <property type="molecule type" value="Genomic_DNA"/>
</dbReference>
<name>A0A6J7WPG6_9CAUD</name>
<protein>
    <submittedName>
        <fullName evidence="2">Uncharacterized protein</fullName>
    </submittedName>
</protein>
<sequence length="66" mass="7191">MANATDCKSVNPWVRVPLAFPKLGLKVFTDAHNTVTVEEGDRYPLRPPNTGDSPSGKASDFDSDTR</sequence>
<evidence type="ECO:0000256" key="1">
    <source>
        <dbReference type="SAM" id="MobiDB-lite"/>
    </source>
</evidence>
<reference evidence="2" key="1">
    <citation type="submission" date="2020-05" db="EMBL/GenBank/DDBJ databases">
        <authorList>
            <person name="Chiriac C."/>
            <person name="Salcher M."/>
            <person name="Ghai R."/>
            <person name="Kavagutti S V."/>
        </authorList>
    </citation>
    <scope>NUCLEOTIDE SEQUENCE</scope>
</reference>
<accession>A0A6J7WPG6</accession>
<evidence type="ECO:0000313" key="2">
    <source>
        <dbReference type="EMBL" id="CAB5218728.1"/>
    </source>
</evidence>
<feature type="region of interest" description="Disordered" evidence="1">
    <location>
        <begin position="38"/>
        <end position="66"/>
    </location>
</feature>
<gene>
    <name evidence="2" type="ORF">UFOVP218_95</name>
</gene>